<protein>
    <submittedName>
        <fullName evidence="2">ABC-type antimicrobial peptide transport system, ATPase component</fullName>
    </submittedName>
</protein>
<dbReference type="SUPFAM" id="SSF52540">
    <property type="entry name" value="P-loop containing nucleoside triphosphate hydrolases"/>
    <property type="match status" value="1"/>
</dbReference>
<dbReference type="Pfam" id="PF00005">
    <property type="entry name" value="ABC_tran"/>
    <property type="match status" value="1"/>
</dbReference>
<sequence>MNLLEVKNICKTYGSGETAVKALKDVSFSVPKGEYVAVVGESGSGKSTLLNMIGALDTPTTGKVLIDGKDIFAMDERKLTVFRRRNIGFIFQAFNLVPELTVEQNIIFPVLLDYQKPDKKYLEELLAVLNLKERRNHLPSQL</sequence>
<dbReference type="GO" id="GO:0016887">
    <property type="term" value="F:ATP hydrolysis activity"/>
    <property type="evidence" value="ECO:0007669"/>
    <property type="project" value="InterPro"/>
</dbReference>
<dbReference type="InterPro" id="IPR003439">
    <property type="entry name" value="ABC_transporter-like_ATP-bd"/>
</dbReference>
<dbReference type="AlphaFoldDB" id="K1SL70"/>
<dbReference type="Gene3D" id="3.40.50.300">
    <property type="entry name" value="P-loop containing nucleotide triphosphate hydrolases"/>
    <property type="match status" value="1"/>
</dbReference>
<evidence type="ECO:0000313" key="2">
    <source>
        <dbReference type="EMBL" id="EKC56154.1"/>
    </source>
</evidence>
<dbReference type="GO" id="GO:0005886">
    <property type="term" value="C:plasma membrane"/>
    <property type="evidence" value="ECO:0007669"/>
    <property type="project" value="TreeGrafter"/>
</dbReference>
<comment type="caution">
    <text evidence="2">The sequence shown here is derived from an EMBL/GenBank/DDBJ whole genome shotgun (WGS) entry which is preliminary data.</text>
</comment>
<organism evidence="2">
    <name type="scientific">human gut metagenome</name>
    <dbReference type="NCBI Taxonomy" id="408170"/>
    <lineage>
        <taxon>unclassified sequences</taxon>
        <taxon>metagenomes</taxon>
        <taxon>organismal metagenomes</taxon>
    </lineage>
</organism>
<feature type="non-terminal residue" evidence="2">
    <location>
        <position position="142"/>
    </location>
</feature>
<accession>K1SL70</accession>
<gene>
    <name evidence="2" type="ORF">LEA_14974</name>
</gene>
<name>K1SL70_9ZZZZ</name>
<dbReference type="InterPro" id="IPR015854">
    <property type="entry name" value="ABC_transpr_LolD-like"/>
</dbReference>
<dbReference type="EMBL" id="AJWY01010216">
    <property type="protein sequence ID" value="EKC56154.1"/>
    <property type="molecule type" value="Genomic_DNA"/>
</dbReference>
<dbReference type="PANTHER" id="PTHR24220">
    <property type="entry name" value="IMPORT ATP-BINDING PROTEIN"/>
    <property type="match status" value="1"/>
</dbReference>
<feature type="domain" description="ABC transporter" evidence="1">
    <location>
        <begin position="23"/>
        <end position="137"/>
    </location>
</feature>
<reference evidence="2" key="1">
    <citation type="journal article" date="2013" name="Environ. Microbiol.">
        <title>Microbiota from the distal guts of lean and obese adolescents exhibit partial functional redundancy besides clear differences in community structure.</title>
        <authorList>
            <person name="Ferrer M."/>
            <person name="Ruiz A."/>
            <person name="Lanza F."/>
            <person name="Haange S.B."/>
            <person name="Oberbach A."/>
            <person name="Till H."/>
            <person name="Bargiela R."/>
            <person name="Campoy C."/>
            <person name="Segura M.T."/>
            <person name="Richter M."/>
            <person name="von Bergen M."/>
            <person name="Seifert J."/>
            <person name="Suarez A."/>
        </authorList>
    </citation>
    <scope>NUCLEOTIDE SEQUENCE</scope>
</reference>
<evidence type="ECO:0000259" key="1">
    <source>
        <dbReference type="Pfam" id="PF00005"/>
    </source>
</evidence>
<dbReference type="GO" id="GO:0022857">
    <property type="term" value="F:transmembrane transporter activity"/>
    <property type="evidence" value="ECO:0007669"/>
    <property type="project" value="TreeGrafter"/>
</dbReference>
<proteinExistence type="predicted"/>
<dbReference type="InterPro" id="IPR027417">
    <property type="entry name" value="P-loop_NTPase"/>
</dbReference>
<dbReference type="GO" id="GO:0005524">
    <property type="term" value="F:ATP binding"/>
    <property type="evidence" value="ECO:0007669"/>
    <property type="project" value="InterPro"/>
</dbReference>
<dbReference type="PANTHER" id="PTHR24220:SF86">
    <property type="entry name" value="ABC TRANSPORTER ABCH.1"/>
    <property type="match status" value="1"/>
</dbReference>